<organism evidence="8 9">
    <name type="scientific">Podospora pseudocomata</name>
    <dbReference type="NCBI Taxonomy" id="2093779"/>
    <lineage>
        <taxon>Eukaryota</taxon>
        <taxon>Fungi</taxon>
        <taxon>Dikarya</taxon>
        <taxon>Ascomycota</taxon>
        <taxon>Pezizomycotina</taxon>
        <taxon>Sordariomycetes</taxon>
        <taxon>Sordariomycetidae</taxon>
        <taxon>Sordariales</taxon>
        <taxon>Podosporaceae</taxon>
        <taxon>Podospora</taxon>
    </lineage>
</organism>
<evidence type="ECO:0000313" key="8">
    <source>
        <dbReference type="EMBL" id="KAK4654998.1"/>
    </source>
</evidence>
<dbReference type="Proteomes" id="UP001323405">
    <property type="component" value="Unassembled WGS sequence"/>
</dbReference>
<dbReference type="InterPro" id="IPR023296">
    <property type="entry name" value="Glyco_hydro_beta-prop_sf"/>
</dbReference>
<dbReference type="Gene3D" id="2.115.10.20">
    <property type="entry name" value="Glycosyl hydrolase domain, family 43"/>
    <property type="match status" value="1"/>
</dbReference>
<accession>A0ABR0GH17</accession>
<keyword evidence="9" id="KW-1185">Reference proteome</keyword>
<feature type="chain" id="PRO_5046811409" description="Glycoside Hydrolase Family 43" evidence="7">
    <location>
        <begin position="20"/>
        <end position="325"/>
    </location>
</feature>
<gene>
    <name evidence="8" type="ORF">QC762_405590</name>
</gene>
<protein>
    <recommendedName>
        <fullName evidence="10">Glycoside Hydrolase Family 43</fullName>
    </recommendedName>
</protein>
<evidence type="ECO:0000256" key="2">
    <source>
        <dbReference type="ARBA" id="ARBA00022729"/>
    </source>
</evidence>
<dbReference type="GeneID" id="87909917"/>
<evidence type="ECO:0008006" key="10">
    <source>
        <dbReference type="Google" id="ProtNLM"/>
    </source>
</evidence>
<evidence type="ECO:0000256" key="6">
    <source>
        <dbReference type="SAM" id="MobiDB-lite"/>
    </source>
</evidence>
<evidence type="ECO:0000256" key="4">
    <source>
        <dbReference type="ARBA" id="ARBA00023295"/>
    </source>
</evidence>
<comment type="caution">
    <text evidence="8">The sequence shown here is derived from an EMBL/GenBank/DDBJ whole genome shotgun (WGS) entry which is preliminary data.</text>
</comment>
<evidence type="ECO:0000256" key="7">
    <source>
        <dbReference type="SAM" id="SignalP"/>
    </source>
</evidence>
<dbReference type="PIRSF" id="PIRSF025414">
    <property type="entry name" value="Alpha-L-arabinofuranosidase"/>
    <property type="match status" value="1"/>
</dbReference>
<keyword evidence="4 5" id="KW-0326">Glycosidase</keyword>
<dbReference type="RefSeq" id="XP_062743973.1">
    <property type="nucleotide sequence ID" value="XM_062890010.1"/>
</dbReference>
<comment type="similarity">
    <text evidence="1 5">Belongs to the glycosyl hydrolase 43 family.</text>
</comment>
<evidence type="ECO:0000256" key="3">
    <source>
        <dbReference type="ARBA" id="ARBA00022801"/>
    </source>
</evidence>
<keyword evidence="2 7" id="KW-0732">Signal</keyword>
<dbReference type="EMBL" id="JAFFHA010000006">
    <property type="protein sequence ID" value="KAK4654998.1"/>
    <property type="molecule type" value="Genomic_DNA"/>
</dbReference>
<dbReference type="CDD" id="cd18820">
    <property type="entry name" value="GH43_LbAraf43-like"/>
    <property type="match status" value="1"/>
</dbReference>
<dbReference type="InterPro" id="IPR006710">
    <property type="entry name" value="Glyco_hydro_43"/>
</dbReference>
<keyword evidence="3 5" id="KW-0378">Hydrolase</keyword>
<name>A0ABR0GH17_9PEZI</name>
<evidence type="ECO:0000313" key="9">
    <source>
        <dbReference type="Proteomes" id="UP001323405"/>
    </source>
</evidence>
<feature type="region of interest" description="Disordered" evidence="6">
    <location>
        <begin position="304"/>
        <end position="325"/>
    </location>
</feature>
<dbReference type="InterPro" id="IPR016828">
    <property type="entry name" value="Alpha-L-arabinofuranosidase"/>
</dbReference>
<dbReference type="Pfam" id="PF04616">
    <property type="entry name" value="Glyco_hydro_43"/>
    <property type="match status" value="1"/>
</dbReference>
<reference evidence="8 9" key="1">
    <citation type="journal article" date="2023" name="bioRxiv">
        <title>High-quality genome assemblies of four members of thePodospora anserinaspecies complex.</title>
        <authorList>
            <person name="Ament-Velasquez S.L."/>
            <person name="Vogan A.A."/>
            <person name="Wallerman O."/>
            <person name="Hartmann F."/>
            <person name="Gautier V."/>
            <person name="Silar P."/>
            <person name="Giraud T."/>
            <person name="Johannesson H."/>
        </authorList>
    </citation>
    <scope>NUCLEOTIDE SEQUENCE [LARGE SCALE GENOMIC DNA]</scope>
    <source>
        <strain evidence="8 9">CBS 415.72m</strain>
    </source>
</reference>
<evidence type="ECO:0000256" key="1">
    <source>
        <dbReference type="ARBA" id="ARBA00009865"/>
    </source>
</evidence>
<feature type="compositionally biased region" description="Basic and acidic residues" evidence="6">
    <location>
        <begin position="304"/>
        <end position="316"/>
    </location>
</feature>
<dbReference type="PANTHER" id="PTHR43817:SF1">
    <property type="entry name" value="HYDROLASE, FAMILY 43, PUTATIVE (AFU_ORTHOLOGUE AFUA_3G01660)-RELATED"/>
    <property type="match status" value="1"/>
</dbReference>
<sequence>MHLLRLLLTALSLLQITSAATFTNPLRARDGSDPHIVHHDGFYYLMTTTWTDLRLTRAKTLEGLKTGETKVVWTDTNAARCCNVWAPELHRVDGVWYIYYTAGNRQNLDGQRSHVVRGGAHPWDGQYSYAGQVTPDWGIDGTVLTIGGKNYFIWSCLPRPRWQSLCIAAMTSPTKISAGWKLLSEPELAWERVGSPVNEGATALYNGTRVWVGYSGSYCWTDSYQLGLLRYKGTGDPTEKGNWEKGREPVFSSSEGNWGTGHNAFFTSPDGSETWNVYHATTVRTGNCDGNRYTAAKRVEWRADGTPDLGRAERTGTRLLGPSGE</sequence>
<feature type="signal peptide" evidence="7">
    <location>
        <begin position="1"/>
        <end position="19"/>
    </location>
</feature>
<evidence type="ECO:0000256" key="5">
    <source>
        <dbReference type="RuleBase" id="RU361187"/>
    </source>
</evidence>
<dbReference type="SUPFAM" id="SSF75005">
    <property type="entry name" value="Arabinanase/levansucrase/invertase"/>
    <property type="match status" value="1"/>
</dbReference>
<dbReference type="PANTHER" id="PTHR43817">
    <property type="entry name" value="GLYCOSYL HYDROLASE"/>
    <property type="match status" value="1"/>
</dbReference>
<proteinExistence type="inferred from homology"/>